<dbReference type="HOGENOM" id="CLU_094687_1_0_1"/>
<protein>
    <submittedName>
        <fullName evidence="1">Uncharacterized protein</fullName>
    </submittedName>
</protein>
<dbReference type="OrthoDB" id="2799313at2759"/>
<reference evidence="1 2" key="1">
    <citation type="journal article" date="2014" name="PLoS Genet.">
        <title>Analysis of the Phlebiopsis gigantea genome, transcriptome and secretome provides insight into its pioneer colonization strategies of wood.</title>
        <authorList>
            <person name="Hori C."/>
            <person name="Ishida T."/>
            <person name="Igarashi K."/>
            <person name="Samejima M."/>
            <person name="Suzuki H."/>
            <person name="Master E."/>
            <person name="Ferreira P."/>
            <person name="Ruiz-Duenas F.J."/>
            <person name="Held B."/>
            <person name="Canessa P."/>
            <person name="Larrondo L.F."/>
            <person name="Schmoll M."/>
            <person name="Druzhinina I.S."/>
            <person name="Kubicek C.P."/>
            <person name="Gaskell J.A."/>
            <person name="Kersten P."/>
            <person name="St John F."/>
            <person name="Glasner J."/>
            <person name="Sabat G."/>
            <person name="Splinter BonDurant S."/>
            <person name="Syed K."/>
            <person name="Yadav J."/>
            <person name="Mgbeahuruike A.C."/>
            <person name="Kovalchuk A."/>
            <person name="Asiegbu F.O."/>
            <person name="Lackner G."/>
            <person name="Hoffmeister D."/>
            <person name="Rencoret J."/>
            <person name="Gutierrez A."/>
            <person name="Sun H."/>
            <person name="Lindquist E."/>
            <person name="Barry K."/>
            <person name="Riley R."/>
            <person name="Grigoriev I.V."/>
            <person name="Henrissat B."/>
            <person name="Kues U."/>
            <person name="Berka R.M."/>
            <person name="Martinez A.T."/>
            <person name="Covert S.F."/>
            <person name="Blanchette R.A."/>
            <person name="Cullen D."/>
        </authorList>
    </citation>
    <scope>NUCLEOTIDE SEQUENCE [LARGE SCALE GENOMIC DNA]</scope>
    <source>
        <strain evidence="1 2">11061_1 CR5-6</strain>
    </source>
</reference>
<proteinExistence type="predicted"/>
<accession>A0A0C3NMX0</accession>
<organism evidence="1 2">
    <name type="scientific">Phlebiopsis gigantea (strain 11061_1 CR5-6)</name>
    <name type="common">White-rot fungus</name>
    <name type="synonym">Peniophora gigantea</name>
    <dbReference type="NCBI Taxonomy" id="745531"/>
    <lineage>
        <taxon>Eukaryota</taxon>
        <taxon>Fungi</taxon>
        <taxon>Dikarya</taxon>
        <taxon>Basidiomycota</taxon>
        <taxon>Agaricomycotina</taxon>
        <taxon>Agaricomycetes</taxon>
        <taxon>Polyporales</taxon>
        <taxon>Phanerochaetaceae</taxon>
        <taxon>Phlebiopsis</taxon>
    </lineage>
</organism>
<keyword evidence="2" id="KW-1185">Reference proteome</keyword>
<dbReference type="AlphaFoldDB" id="A0A0C3NMX0"/>
<evidence type="ECO:0000313" key="2">
    <source>
        <dbReference type="Proteomes" id="UP000053257"/>
    </source>
</evidence>
<dbReference type="EMBL" id="KN840519">
    <property type="protein sequence ID" value="KIP06389.1"/>
    <property type="molecule type" value="Genomic_DNA"/>
</dbReference>
<sequence>MVSSPQHRVFNERCTRSSPSRCTRPLCGPRQNLGVEQRAIVTRHHRGRDSCHFAHLGRLSNPLPANSCSAVPIQWPGYEPWADTNSIHQFNHRQHVNRRSLEFIAHQVARSVKAFYENRRHESGTEAGWKLSGIRFEDLYLLELHHVSRGSWQPVLALGVD</sequence>
<name>A0A0C3NMX0_PHLG1</name>
<dbReference type="Proteomes" id="UP000053257">
    <property type="component" value="Unassembled WGS sequence"/>
</dbReference>
<gene>
    <name evidence="1" type="ORF">PHLGIDRAFT_461880</name>
</gene>
<evidence type="ECO:0000313" key="1">
    <source>
        <dbReference type="EMBL" id="KIP06389.1"/>
    </source>
</evidence>